<dbReference type="Proteomes" id="UP000318590">
    <property type="component" value="Unassembled WGS sequence"/>
</dbReference>
<gene>
    <name evidence="3" type="ORF">FEV53_03735</name>
</gene>
<dbReference type="EMBL" id="VFSV01000005">
    <property type="protein sequence ID" value="TRD22536.1"/>
    <property type="molecule type" value="Genomic_DNA"/>
</dbReference>
<feature type="domain" description="Transposase TnpC homeodomain" evidence="2">
    <location>
        <begin position="2"/>
        <end position="54"/>
    </location>
</feature>
<feature type="compositionally biased region" description="Basic and acidic residues" evidence="1">
    <location>
        <begin position="46"/>
        <end position="60"/>
    </location>
</feature>
<dbReference type="Pfam" id="PF13007">
    <property type="entry name" value="LZ_Tnp_IS66"/>
    <property type="match status" value="1"/>
</dbReference>
<keyword evidence="4" id="KW-1185">Reference proteome</keyword>
<sequence>MRSESLDQLNLTFEEDEEIAEAADEQAQPAQPPIEDKAPRQHNRKPLPDHLDRHDERGGP</sequence>
<name>A0A547Q836_9RHOB</name>
<accession>A0A547Q836</accession>
<protein>
    <recommendedName>
        <fullName evidence="2">Transposase TnpC homeodomain domain-containing protein</fullName>
    </recommendedName>
</protein>
<evidence type="ECO:0000313" key="4">
    <source>
        <dbReference type="Proteomes" id="UP000318590"/>
    </source>
</evidence>
<organism evidence="3 4">
    <name type="scientific">Palleronia caenipelagi</name>
    <dbReference type="NCBI Taxonomy" id="2489174"/>
    <lineage>
        <taxon>Bacteria</taxon>
        <taxon>Pseudomonadati</taxon>
        <taxon>Pseudomonadota</taxon>
        <taxon>Alphaproteobacteria</taxon>
        <taxon>Rhodobacterales</taxon>
        <taxon>Roseobacteraceae</taxon>
        <taxon>Palleronia</taxon>
    </lineage>
</organism>
<evidence type="ECO:0000259" key="2">
    <source>
        <dbReference type="Pfam" id="PF13007"/>
    </source>
</evidence>
<reference evidence="3 4" key="1">
    <citation type="submission" date="2019-06" db="EMBL/GenBank/DDBJ databases">
        <title>Paenimaribius caenipelagi gen. nov., sp. nov., isolated from a tidal flat.</title>
        <authorList>
            <person name="Yoon J.-H."/>
        </authorList>
    </citation>
    <scope>NUCLEOTIDE SEQUENCE [LARGE SCALE GENOMIC DNA]</scope>
    <source>
        <strain evidence="3 4">JBTF-M29</strain>
    </source>
</reference>
<comment type="caution">
    <text evidence="3">The sequence shown here is derived from an EMBL/GenBank/DDBJ whole genome shotgun (WGS) entry which is preliminary data.</text>
</comment>
<feature type="region of interest" description="Disordered" evidence="1">
    <location>
        <begin position="16"/>
        <end position="60"/>
    </location>
</feature>
<dbReference type="AlphaFoldDB" id="A0A547Q836"/>
<dbReference type="InterPro" id="IPR024463">
    <property type="entry name" value="Transposase_TnpC_homeodom"/>
</dbReference>
<proteinExistence type="predicted"/>
<evidence type="ECO:0000256" key="1">
    <source>
        <dbReference type="SAM" id="MobiDB-lite"/>
    </source>
</evidence>
<evidence type="ECO:0000313" key="3">
    <source>
        <dbReference type="EMBL" id="TRD22536.1"/>
    </source>
</evidence>